<dbReference type="Pfam" id="PF00082">
    <property type="entry name" value="Peptidase_S8"/>
    <property type="match status" value="1"/>
</dbReference>
<name>A0A2S5RH72_9MOLU</name>
<dbReference type="InterPro" id="IPR000209">
    <property type="entry name" value="Peptidase_S8/S53_dom"/>
</dbReference>
<dbReference type="RefSeq" id="WP_104207825.1">
    <property type="nucleotide sequence ID" value="NZ_PHNF01000001.1"/>
</dbReference>
<sequence>MKEQSKNKILFLKGRFEQKSNRSKPNGINLPANATIQLSNITKLKKELEEIQLFWKENKLIKNCLISVHYKQLIAKSNRIKGLFVVNQNPSYNSMVGAKYSQNNKKHIITHLVSPEIIQKSVKWLEETINIVISQKFDQQNFQEFIKPKIAEINFKNFPNLTKTKFKEVLFDSFYVERLSLPKLKKKDTNKKTITFFNLEENLEEVLTKIGIKKQNYKFIGENTIQFLNNDIDKVFDKAPFLISMNVEDIMKIPPLKQYLNENQEQIVIPLPKNEPTIGVIDTLFDTNVYFSQWVEFENHLDEEIPISELDFVHGTSVSSIIVDGPSFNKHLDDGCGRFKVKHFGVSTHGEFSSSVVINKIIKIIKDNLEIKVWNLSLGSSNEINDNFISLEASVLDEIQFKYDVIFVVSGTNLKEKEKSKKIGSPADSINSIVVNSVTKNKDKANYSREGIVLSFFTKPDVSFFGGNNEDGDYMVVCQPNGRAFVSGTSFAAPWISRKLSYLINVLGLNREVAKALLIDSAIGWDSKKSLDEKKFKGHGIVPVKIQDIINSENGEIKFLIEGVSEKYDTFNYRFPVPTENGKYPYVSKATLCYFPNCSRKQGVDYTSTELDIYFGRLKPDGNINSINDNKQSLETDDVNYLTEEYARKWFGKWDNVKHICELPKQRKIPKKTYPNLMWGMSIKTKERIGVKNGEGIKFGVVVTLHEINGINRIDDFVQRCTLNGWLVKRINIDNEIELYNKAEELIEFENNF</sequence>
<protein>
    <submittedName>
        <fullName evidence="2">Serine protease</fullName>
    </submittedName>
</protein>
<dbReference type="SUPFAM" id="SSF52743">
    <property type="entry name" value="Subtilisin-like"/>
    <property type="match status" value="1"/>
</dbReference>
<dbReference type="Gene3D" id="3.40.50.200">
    <property type="entry name" value="Peptidase S8/S53 domain"/>
    <property type="match status" value="1"/>
</dbReference>
<accession>A0A2S5RH72</accession>
<evidence type="ECO:0000313" key="2">
    <source>
        <dbReference type="EMBL" id="PPE06650.1"/>
    </source>
</evidence>
<keyword evidence="3" id="KW-1185">Reference proteome</keyword>
<keyword evidence="2" id="KW-0378">Hydrolase</keyword>
<organism evidence="2 3">
    <name type="scientific">Mesoplasma corruscae</name>
    <dbReference type="NCBI Taxonomy" id="216874"/>
    <lineage>
        <taxon>Bacteria</taxon>
        <taxon>Bacillati</taxon>
        <taxon>Mycoplasmatota</taxon>
        <taxon>Mollicutes</taxon>
        <taxon>Entomoplasmatales</taxon>
        <taxon>Entomoplasmataceae</taxon>
        <taxon>Mesoplasma</taxon>
    </lineage>
</organism>
<evidence type="ECO:0000259" key="1">
    <source>
        <dbReference type="Pfam" id="PF00082"/>
    </source>
</evidence>
<dbReference type="InterPro" id="IPR036852">
    <property type="entry name" value="Peptidase_S8/S53_dom_sf"/>
</dbReference>
<reference evidence="2 3" key="1">
    <citation type="submission" date="2017-11" db="EMBL/GenBank/DDBJ databases">
        <title>Genome sequence of Mesoplasma corruscae ELCA-2 (ATCC 49579).</title>
        <authorList>
            <person name="Lo W.-S."/>
            <person name="Kuo C.-H."/>
        </authorList>
    </citation>
    <scope>NUCLEOTIDE SEQUENCE [LARGE SCALE GENOMIC DNA]</scope>
    <source>
        <strain evidence="2 3">ELCA-2</strain>
    </source>
</reference>
<dbReference type="InterPro" id="IPR034074">
    <property type="entry name" value="Y4bN_pept_dom"/>
</dbReference>
<comment type="caution">
    <text evidence="2">The sequence shown here is derived from an EMBL/GenBank/DDBJ whole genome shotgun (WGS) entry which is preliminary data.</text>
</comment>
<dbReference type="CDD" id="cd04847">
    <property type="entry name" value="Peptidases_S8_Subtilisin_like_2"/>
    <property type="match status" value="1"/>
</dbReference>
<gene>
    <name evidence="2" type="ORF">MCORR_v1c02810</name>
</gene>
<dbReference type="OrthoDB" id="9759014at2"/>
<dbReference type="GO" id="GO:0004252">
    <property type="term" value="F:serine-type endopeptidase activity"/>
    <property type="evidence" value="ECO:0007669"/>
    <property type="project" value="InterPro"/>
</dbReference>
<dbReference type="EMBL" id="PHNF01000001">
    <property type="protein sequence ID" value="PPE06650.1"/>
    <property type="molecule type" value="Genomic_DNA"/>
</dbReference>
<dbReference type="Proteomes" id="UP000239785">
    <property type="component" value="Unassembled WGS sequence"/>
</dbReference>
<dbReference type="AlphaFoldDB" id="A0A2S5RH72"/>
<feature type="domain" description="Peptidase S8/S53" evidence="1">
    <location>
        <begin position="275"/>
        <end position="528"/>
    </location>
</feature>
<keyword evidence="2" id="KW-0645">Protease</keyword>
<proteinExistence type="predicted"/>
<dbReference type="GO" id="GO:0006508">
    <property type="term" value="P:proteolysis"/>
    <property type="evidence" value="ECO:0007669"/>
    <property type="project" value="UniProtKB-KW"/>
</dbReference>
<evidence type="ECO:0000313" key="3">
    <source>
        <dbReference type="Proteomes" id="UP000239785"/>
    </source>
</evidence>